<comment type="caution">
    <text evidence="1">The sequence shown here is derived from an EMBL/GenBank/DDBJ whole genome shotgun (WGS) entry which is preliminary data.</text>
</comment>
<organism evidence="1 3">
    <name type="scientific">Pedobacter alluvionis</name>
    <dbReference type="NCBI Taxonomy" id="475253"/>
    <lineage>
        <taxon>Bacteria</taxon>
        <taxon>Pseudomonadati</taxon>
        <taxon>Bacteroidota</taxon>
        <taxon>Sphingobacteriia</taxon>
        <taxon>Sphingobacteriales</taxon>
        <taxon>Sphingobacteriaceae</taxon>
        <taxon>Pedobacter</taxon>
    </lineage>
</organism>
<protein>
    <submittedName>
        <fullName evidence="1">Uncharacterized protein</fullName>
    </submittedName>
</protein>
<gene>
    <name evidence="1" type="ORF">BCL90_0114</name>
    <name evidence="2" type="ORF">E3V97_09025</name>
</gene>
<dbReference type="Proteomes" id="UP000297429">
    <property type="component" value="Unassembled WGS sequence"/>
</dbReference>
<proteinExistence type="predicted"/>
<evidence type="ECO:0000313" key="1">
    <source>
        <dbReference type="EMBL" id="RLJ79421.1"/>
    </source>
</evidence>
<evidence type="ECO:0000313" key="4">
    <source>
        <dbReference type="Proteomes" id="UP000297429"/>
    </source>
</evidence>
<dbReference type="OrthoDB" id="5518630at2"/>
<sequence length="140" mass="14716">MADHPLIDGDHVQFEPVFMAAFVTVAPGTITGSGKSVAGGKKICVEGDEASVVVAGCNYVAPPFDTPGTGTIKIAKLGPDQLSLITTDSAKKIILKGRYFIAKFQVQQPAVDPKTSAPDPQPSYPGKGHFITTNFKITID</sequence>
<dbReference type="InterPro" id="IPR045362">
    <property type="entry name" value="CIS_spike_tip"/>
</dbReference>
<dbReference type="Pfam" id="PF19267">
    <property type="entry name" value="CIS_spike_tip"/>
    <property type="match status" value="1"/>
</dbReference>
<dbReference type="EMBL" id="SOPX01000002">
    <property type="protein sequence ID" value="TFB30770.1"/>
    <property type="molecule type" value="Genomic_DNA"/>
</dbReference>
<evidence type="ECO:0000313" key="2">
    <source>
        <dbReference type="EMBL" id="TFB30770.1"/>
    </source>
</evidence>
<reference evidence="2 4" key="2">
    <citation type="submission" date="2019-03" db="EMBL/GenBank/DDBJ databases">
        <authorList>
            <person name="He R.-H."/>
        </authorList>
    </citation>
    <scope>NUCLEOTIDE SEQUENCE [LARGE SCALE GENOMIC DNA]</scope>
    <source>
        <strain evidence="2 4">DSM 19624</strain>
    </source>
</reference>
<dbReference type="RefSeq" id="WP_121282016.1">
    <property type="nucleotide sequence ID" value="NZ_RCCK01000010.1"/>
</dbReference>
<reference evidence="1 3" key="1">
    <citation type="submission" date="2018-10" db="EMBL/GenBank/DDBJ databases">
        <title>Genomic Encyclopedia of Archaeal and Bacterial Type Strains, Phase II (KMG-II): from individual species to whole genera.</title>
        <authorList>
            <person name="Goeker M."/>
        </authorList>
    </citation>
    <scope>NUCLEOTIDE SEQUENCE [LARGE SCALE GENOMIC DNA]</scope>
    <source>
        <strain evidence="1 3">DSM 19624</strain>
    </source>
</reference>
<accession>A0A497Y9B3</accession>
<dbReference type="EMBL" id="RCCK01000010">
    <property type="protein sequence ID" value="RLJ79421.1"/>
    <property type="molecule type" value="Genomic_DNA"/>
</dbReference>
<evidence type="ECO:0000313" key="3">
    <source>
        <dbReference type="Proteomes" id="UP000273898"/>
    </source>
</evidence>
<name>A0A497Y9B3_9SPHI</name>
<dbReference type="Proteomes" id="UP000273898">
    <property type="component" value="Unassembled WGS sequence"/>
</dbReference>
<dbReference type="AlphaFoldDB" id="A0A497Y9B3"/>
<keyword evidence="4" id="KW-1185">Reference proteome</keyword>